<gene>
    <name evidence="2" type="ORF">S40285_02219</name>
</gene>
<feature type="compositionally biased region" description="Low complexity" evidence="1">
    <location>
        <begin position="225"/>
        <end position="236"/>
    </location>
</feature>
<dbReference type="HOGENOM" id="CLU_014337_0_0_1"/>
<dbReference type="PANTHER" id="PTHR42048">
    <property type="entry name" value="ARS-BINDING PROTEIN 2"/>
    <property type="match status" value="1"/>
</dbReference>
<feature type="compositionally biased region" description="Basic and acidic residues" evidence="1">
    <location>
        <begin position="15"/>
        <end position="24"/>
    </location>
</feature>
<dbReference type="Proteomes" id="UP000028524">
    <property type="component" value="Unassembled WGS sequence"/>
</dbReference>
<organism evidence="2 3">
    <name type="scientific">Stachybotrys chlorohalonatus (strain IBT 40285)</name>
    <dbReference type="NCBI Taxonomy" id="1283841"/>
    <lineage>
        <taxon>Eukaryota</taxon>
        <taxon>Fungi</taxon>
        <taxon>Dikarya</taxon>
        <taxon>Ascomycota</taxon>
        <taxon>Pezizomycotina</taxon>
        <taxon>Sordariomycetes</taxon>
        <taxon>Hypocreomycetidae</taxon>
        <taxon>Hypocreales</taxon>
        <taxon>Stachybotryaceae</taxon>
        <taxon>Stachybotrys</taxon>
    </lineage>
</organism>
<dbReference type="OrthoDB" id="2104370at2759"/>
<dbReference type="GO" id="GO:0003688">
    <property type="term" value="F:DNA replication origin binding"/>
    <property type="evidence" value="ECO:0007669"/>
    <property type="project" value="TreeGrafter"/>
</dbReference>
<protein>
    <recommendedName>
        <fullName evidence="4">ARS-binding protein 2</fullName>
    </recommendedName>
</protein>
<name>A0A084QB25_STAC4</name>
<feature type="region of interest" description="Disordered" evidence="1">
    <location>
        <begin position="259"/>
        <end position="492"/>
    </location>
</feature>
<dbReference type="PANTHER" id="PTHR42048:SF1">
    <property type="entry name" value="ARS-BINDING PROTEIN 2"/>
    <property type="match status" value="1"/>
</dbReference>
<keyword evidence="3" id="KW-1185">Reference proteome</keyword>
<evidence type="ECO:0000256" key="1">
    <source>
        <dbReference type="SAM" id="MobiDB-lite"/>
    </source>
</evidence>
<dbReference type="AlphaFoldDB" id="A0A084QB25"/>
<dbReference type="InParanoid" id="A0A084QB25"/>
<dbReference type="OMA" id="RRGPKNV"/>
<dbReference type="InterPro" id="IPR018562">
    <property type="entry name" value="ARS-binding_2"/>
</dbReference>
<evidence type="ECO:0000313" key="2">
    <source>
        <dbReference type="EMBL" id="KFA61160.1"/>
    </source>
</evidence>
<feature type="region of interest" description="Disordered" evidence="1">
    <location>
        <begin position="176"/>
        <end position="247"/>
    </location>
</feature>
<reference evidence="2 3" key="1">
    <citation type="journal article" date="2014" name="BMC Genomics">
        <title>Comparative genome sequencing reveals chemotype-specific gene clusters in the toxigenic black mold Stachybotrys.</title>
        <authorList>
            <person name="Semeiks J."/>
            <person name="Borek D."/>
            <person name="Otwinowski Z."/>
            <person name="Grishin N.V."/>
        </authorList>
    </citation>
    <scope>NUCLEOTIDE SEQUENCE [LARGE SCALE GENOMIC DNA]</scope>
    <source>
        <strain evidence="2 3">IBT 40285</strain>
    </source>
</reference>
<feature type="compositionally biased region" description="Pro residues" evidence="1">
    <location>
        <begin position="416"/>
        <end position="429"/>
    </location>
</feature>
<dbReference type="EMBL" id="KL660868">
    <property type="protein sequence ID" value="KFA61160.1"/>
    <property type="molecule type" value="Genomic_DNA"/>
</dbReference>
<sequence length="673" mass="74310">MSHHSPPPSEAPSDELLRRPNMPDREVTEDTIEEAYVRFIFYCNPALPLKADTKSLREAFRNPPKSGGRVFSPFKIYELSRLFYEKEIKTWTELTIRLGVEPPDPTRDESAQKIAQYGVRLKKWMNSMRVKAFFEYLMNIPNDYWTRVPTDTNPLAQSVRDGVAIEDDMALRSLLPHIRPKRGRKRPESGEPGRSPAQRARLSPSSAIDDSRYSSGGPWSAHPDAAALTPGAGALGQSLSPLPPGDVAQVPMMRWPRSAVTPTTRGSFWDDALEPRSAVTPSKQKLPTQRRGAKNVSSAWRPGGLDSGGKMRGRPPLNRQPLDEMQDQPSPSWPSLREDSSGPAPSPQDSRTLAPIISASDASYEHTQPDNSPYPTPVQSTPSHHPPPPTDGSRPARPSISLQVPERTGGSVRLATPPPPLPPLLPPLHPASHPATILNGQGQGYEHQQAGPQQPAYAHDWKSSSSAATEPQKTEEASIADPEPGKGPGTVHTYHFETMEDRTNVDVVTTFFTRVLHEGDWSDADGNPAENPSLDECTAIVNAVIDTMYTTAATPQSFLINLAALAGARMLMTTRAKCTRLGAEEDSSGYKFEWEYRFGKYKAPFNMVQSVQHSMWKRPEPGDDPDGGHSALSAQDWQKKYARLLDMLKDRDKELLQLRTGLTDVLRQSSSSR</sequence>
<proteinExistence type="predicted"/>
<accession>A0A084QB25</accession>
<feature type="region of interest" description="Disordered" evidence="1">
    <location>
        <begin position="1"/>
        <end position="24"/>
    </location>
</feature>
<evidence type="ECO:0000313" key="3">
    <source>
        <dbReference type="Proteomes" id="UP000028524"/>
    </source>
</evidence>
<dbReference type="Pfam" id="PF09441">
    <property type="entry name" value="Abp2"/>
    <property type="match status" value="1"/>
</dbReference>
<evidence type="ECO:0008006" key="4">
    <source>
        <dbReference type="Google" id="ProtNLM"/>
    </source>
</evidence>
<dbReference type="STRING" id="1283841.A0A084QB25"/>
<feature type="compositionally biased region" description="Pro residues" evidence="1">
    <location>
        <begin position="1"/>
        <end position="10"/>
    </location>
</feature>